<evidence type="ECO:0000313" key="1">
    <source>
        <dbReference type="EMBL" id="KAJ2892414.1"/>
    </source>
</evidence>
<protein>
    <submittedName>
        <fullName evidence="1">Uncharacterized protein</fullName>
    </submittedName>
</protein>
<dbReference type="Proteomes" id="UP001139981">
    <property type="component" value="Unassembled WGS sequence"/>
</dbReference>
<comment type="caution">
    <text evidence="1">The sequence shown here is derived from an EMBL/GenBank/DDBJ whole genome shotgun (WGS) entry which is preliminary data.</text>
</comment>
<sequence length="325" mass="33658">AVEYAADVQVRLDDERERAEPPATRPTPAAASASSANVAAEDDDAPVEPVSKAKPKPRAKAKPKSKQAPRGKAQQTTSATIPEPAEEIEADAAPEEAVPAPTARKSAPTRRTGGRSKAAQPNYAEPNIDGNDSDDSEISFNIAPPAAVAPVTVAAPVVSKPPAPKRGGVTKAPRRKKSVAELSAELRTQPARKRATPSVTTEVAALSINDKETTEEAPARRPSPKRKQPTASAPTIAAATTAFAQPVVEPSEPGEGAAAGLRKKRKLNLSRMRSLMGISADRTTAPAANSQALKFVVPKIRTAAAASTTRAPASSASHHDSGDSD</sequence>
<proteinExistence type="predicted"/>
<evidence type="ECO:0000313" key="2">
    <source>
        <dbReference type="Proteomes" id="UP001139981"/>
    </source>
</evidence>
<dbReference type="EMBL" id="JANBVB010000738">
    <property type="protein sequence ID" value="KAJ2892414.1"/>
    <property type="molecule type" value="Genomic_DNA"/>
</dbReference>
<keyword evidence="2" id="KW-1185">Reference proteome</keyword>
<reference evidence="1" key="1">
    <citation type="submission" date="2022-07" db="EMBL/GenBank/DDBJ databases">
        <title>Phylogenomic reconstructions and comparative analyses of Kickxellomycotina fungi.</title>
        <authorList>
            <person name="Reynolds N.K."/>
            <person name="Stajich J.E."/>
            <person name="Barry K."/>
            <person name="Grigoriev I.V."/>
            <person name="Crous P."/>
            <person name="Smith M.E."/>
        </authorList>
    </citation>
    <scope>NUCLEOTIDE SEQUENCE</scope>
    <source>
        <strain evidence="1">CBS 190363</strain>
    </source>
</reference>
<organism evidence="1 2">
    <name type="scientific">Coemansia aciculifera</name>
    <dbReference type="NCBI Taxonomy" id="417176"/>
    <lineage>
        <taxon>Eukaryota</taxon>
        <taxon>Fungi</taxon>
        <taxon>Fungi incertae sedis</taxon>
        <taxon>Zoopagomycota</taxon>
        <taxon>Kickxellomycotina</taxon>
        <taxon>Kickxellomycetes</taxon>
        <taxon>Kickxellales</taxon>
        <taxon>Kickxellaceae</taxon>
        <taxon>Coemansia</taxon>
    </lineage>
</organism>
<gene>
    <name evidence="1" type="ORF">IWW38_003231</name>
</gene>
<name>A0ACC1M235_9FUNG</name>
<accession>A0ACC1M235</accession>
<feature type="non-terminal residue" evidence="1">
    <location>
        <position position="1"/>
    </location>
</feature>